<dbReference type="CDD" id="cd00570">
    <property type="entry name" value="GST_N_family"/>
    <property type="match status" value="1"/>
</dbReference>
<evidence type="ECO:0000313" key="4">
    <source>
        <dbReference type="Proteomes" id="UP000425817"/>
    </source>
</evidence>
<evidence type="ECO:0000259" key="2">
    <source>
        <dbReference type="PROSITE" id="PS50405"/>
    </source>
</evidence>
<feature type="domain" description="GST C-terminal" evidence="2">
    <location>
        <begin position="97"/>
        <end position="224"/>
    </location>
</feature>
<dbReference type="SFLD" id="SFLDS00019">
    <property type="entry name" value="Glutathione_Transferase_(cytos"/>
    <property type="match status" value="1"/>
</dbReference>
<dbReference type="Pfam" id="PF00043">
    <property type="entry name" value="GST_C"/>
    <property type="match status" value="1"/>
</dbReference>
<dbReference type="OrthoDB" id="9797500at2"/>
<proteinExistence type="predicted"/>
<dbReference type="EMBL" id="CP046622">
    <property type="protein sequence ID" value="QGW81686.1"/>
    <property type="molecule type" value="Genomic_DNA"/>
</dbReference>
<dbReference type="Proteomes" id="UP000425817">
    <property type="component" value="Chromosome"/>
</dbReference>
<dbReference type="PROSITE" id="PS50405">
    <property type="entry name" value="GST_CTER"/>
    <property type="match status" value="1"/>
</dbReference>
<evidence type="ECO:0000259" key="1">
    <source>
        <dbReference type="PROSITE" id="PS50404"/>
    </source>
</evidence>
<feature type="domain" description="GST N-terminal" evidence="1">
    <location>
        <begin position="4"/>
        <end position="89"/>
    </location>
</feature>
<dbReference type="InterPro" id="IPR004046">
    <property type="entry name" value="GST_C"/>
</dbReference>
<organism evidence="3 4">
    <name type="scientific">Variovorax paradoxus</name>
    <dbReference type="NCBI Taxonomy" id="34073"/>
    <lineage>
        <taxon>Bacteria</taxon>
        <taxon>Pseudomonadati</taxon>
        <taxon>Pseudomonadota</taxon>
        <taxon>Betaproteobacteria</taxon>
        <taxon>Burkholderiales</taxon>
        <taxon>Comamonadaceae</taxon>
        <taxon>Variovorax</taxon>
    </lineage>
</organism>
<dbReference type="InterPro" id="IPR004045">
    <property type="entry name" value="Glutathione_S-Trfase_N"/>
</dbReference>
<dbReference type="PROSITE" id="PS50404">
    <property type="entry name" value="GST_NTER"/>
    <property type="match status" value="1"/>
</dbReference>
<dbReference type="InterPro" id="IPR036249">
    <property type="entry name" value="Thioredoxin-like_sf"/>
</dbReference>
<dbReference type="PANTHER" id="PTHR44051:SF8">
    <property type="entry name" value="GLUTATHIONE S-TRANSFERASE GSTA"/>
    <property type="match status" value="1"/>
</dbReference>
<accession>A0A6I6HAE9</accession>
<keyword evidence="3" id="KW-0808">Transferase</keyword>
<dbReference type="SUPFAM" id="SSF52833">
    <property type="entry name" value="Thioredoxin-like"/>
    <property type="match status" value="1"/>
</dbReference>
<dbReference type="Gene3D" id="1.20.1050.10">
    <property type="match status" value="1"/>
</dbReference>
<gene>
    <name evidence="3" type="ORF">GOQ09_08830</name>
</gene>
<dbReference type="Pfam" id="PF13417">
    <property type="entry name" value="GST_N_3"/>
    <property type="match status" value="1"/>
</dbReference>
<dbReference type="InterPro" id="IPR010987">
    <property type="entry name" value="Glutathione-S-Trfase_C-like"/>
</dbReference>
<evidence type="ECO:0000313" key="3">
    <source>
        <dbReference type="EMBL" id="QGW81686.1"/>
    </source>
</evidence>
<dbReference type="InterPro" id="IPR036282">
    <property type="entry name" value="Glutathione-S-Trfase_C_sf"/>
</dbReference>
<protein>
    <submittedName>
        <fullName evidence="3">Glutathione S-transferase family protein</fullName>
    </submittedName>
</protein>
<dbReference type="AlphaFoldDB" id="A0A6I6HAE9"/>
<reference evidence="3 4" key="1">
    <citation type="submission" date="2019-12" db="EMBL/GenBank/DDBJ databases">
        <title>Hybrid Genome Assemblies of two High G+C Isolates from Undergraduate Microbiology Courses.</title>
        <authorList>
            <person name="Ne Ville C.J."/>
            <person name="Enright D."/>
            <person name="Hernandez I."/>
            <person name="Dodsworth J."/>
            <person name="Orwin P.M."/>
        </authorList>
    </citation>
    <scope>NUCLEOTIDE SEQUENCE [LARGE SCALE GENOMIC DNA]</scope>
    <source>
        <strain evidence="3 4">CSUSB</strain>
    </source>
</reference>
<name>A0A6I6HAE9_VARPD</name>
<sequence>MTKTTTKIYSGPLSMFGAKVQIAALEKGIDFELVMVPFTKGDAYEPKHPDVLRINPVKQQVPVLIDGEVELFDSTQIFEYLEDRYPGPAHLALWPQGIAERARARQLEQKSDEVFFPNVIRLFGLQHDMQSAPAVAACAACARYYDEMEGLLATRDYLAGPYSFADIAFYMACIFADRKGARMTEATPRLLAWRSRMGERPAVRTVVDPMMRFLASEGRDVASFLMPR</sequence>
<dbReference type="PANTHER" id="PTHR44051">
    <property type="entry name" value="GLUTATHIONE S-TRANSFERASE-RELATED"/>
    <property type="match status" value="1"/>
</dbReference>
<dbReference type="SUPFAM" id="SSF47616">
    <property type="entry name" value="GST C-terminal domain-like"/>
    <property type="match status" value="1"/>
</dbReference>
<dbReference type="RefSeq" id="WP_157613094.1">
    <property type="nucleotide sequence ID" value="NZ_CP046622.1"/>
</dbReference>
<dbReference type="InterPro" id="IPR040079">
    <property type="entry name" value="Glutathione_S-Trfase"/>
</dbReference>
<dbReference type="GO" id="GO:0016740">
    <property type="term" value="F:transferase activity"/>
    <property type="evidence" value="ECO:0007669"/>
    <property type="project" value="UniProtKB-KW"/>
</dbReference>
<dbReference type="Gene3D" id="3.40.30.10">
    <property type="entry name" value="Glutaredoxin"/>
    <property type="match status" value="1"/>
</dbReference>
<dbReference type="SFLD" id="SFLDG00358">
    <property type="entry name" value="Main_(cytGST)"/>
    <property type="match status" value="1"/>
</dbReference>